<evidence type="ECO:0000256" key="5">
    <source>
        <dbReference type="ARBA" id="ARBA00022968"/>
    </source>
</evidence>
<protein>
    <submittedName>
        <fullName evidence="8">Uncharacterized protein</fullName>
    </submittedName>
</protein>
<dbReference type="GO" id="GO:0000026">
    <property type="term" value="F:alpha-1,2-mannosyltransferase activity"/>
    <property type="evidence" value="ECO:0007669"/>
    <property type="project" value="TreeGrafter"/>
</dbReference>
<keyword evidence="7" id="KW-1133">Transmembrane helix</keyword>
<dbReference type="GO" id="GO:0016020">
    <property type="term" value="C:membrane"/>
    <property type="evidence" value="ECO:0007669"/>
    <property type="project" value="UniProtKB-SubCell"/>
</dbReference>
<evidence type="ECO:0000256" key="6">
    <source>
        <dbReference type="SAM" id="Coils"/>
    </source>
</evidence>
<keyword evidence="7" id="KW-0472">Membrane</keyword>
<evidence type="ECO:0000313" key="8">
    <source>
        <dbReference type="EMBL" id="KAH3664340.1"/>
    </source>
</evidence>
<dbReference type="SUPFAM" id="SSF53448">
    <property type="entry name" value="Nucleotide-diphospho-sugar transferases"/>
    <property type="match status" value="1"/>
</dbReference>
<sequence length="502" mass="58747">MISYILRCFQRIKIPFILQRKLSLAVVLVILTSVLIYNNISKEDYSKSIDLINVQISSLNQRIESWKLKDQSIENAIVEENPSKLLPIESIKEPNQEMTPSNAVIVIITKNSRISDILKMLHTLEHRLSFKHDYALLVESTPSKELSMMAQSMVSSTVHFVNIHQYLRLPEDLDRSKVKHAKDSLKHKGIKDTRSSKTKHIQRFNVLEMFNLEVFNQYEYFWQLNDAKLELLCSLKFDPIEVMSKNNKIIGFEFFKKHEFAGNLEYNIWENVLKYIDDNPREISNNNFIDLISNDKAKTYNGCELKTFGMIGKLKFFKSNSYQKLAKYLLEQNGIYLNLWSDSAIYTIAASLLLSPYDFQFFQNLGFSNYDLKGNSILRSCPIESDIRINNRCICNPINDNVWEEGLNNGCLSQYFELLNFTKPNDSISLRKELIENQERQKSYELEQLEIQKQLETMEIAKLLENEKDESLDQSKQDINDQIIPNIEQQIGDVVERYERYD</sequence>
<keyword evidence="6" id="KW-0175">Coiled coil</keyword>
<evidence type="ECO:0000256" key="7">
    <source>
        <dbReference type="SAM" id="Phobius"/>
    </source>
</evidence>
<dbReference type="PANTHER" id="PTHR31121:SF6">
    <property type="entry name" value="ALPHA-1,2 MANNOSYLTRANSFERASE KTR1"/>
    <property type="match status" value="1"/>
</dbReference>
<keyword evidence="7" id="KW-0812">Transmembrane</keyword>
<dbReference type="EMBL" id="JAEUBF010001473">
    <property type="protein sequence ID" value="KAH3664340.1"/>
    <property type="molecule type" value="Genomic_DNA"/>
</dbReference>
<comment type="subcellular location">
    <subcellularLocation>
        <location evidence="1">Membrane</location>
        <topology evidence="1">Single-pass type II membrane protein</topology>
    </subcellularLocation>
</comment>
<comment type="caution">
    <text evidence="8">The sequence shown here is derived from an EMBL/GenBank/DDBJ whole genome shotgun (WGS) entry which is preliminary data.</text>
</comment>
<dbReference type="Proteomes" id="UP000769528">
    <property type="component" value="Unassembled WGS sequence"/>
</dbReference>
<reference evidence="8" key="1">
    <citation type="journal article" date="2021" name="Open Biol.">
        <title>Shared evolutionary footprints suggest mitochondrial oxidative damage underlies multiple complex I losses in fungi.</title>
        <authorList>
            <person name="Schikora-Tamarit M.A."/>
            <person name="Marcet-Houben M."/>
            <person name="Nosek J."/>
            <person name="Gabaldon T."/>
        </authorList>
    </citation>
    <scope>NUCLEOTIDE SEQUENCE</scope>
    <source>
        <strain evidence="8">CBS6341</strain>
    </source>
</reference>
<keyword evidence="9" id="KW-1185">Reference proteome</keyword>
<gene>
    <name evidence="8" type="ORF">WICMUC_005725</name>
</gene>
<accession>A0A9P8T3T6</accession>
<dbReference type="InterPro" id="IPR029044">
    <property type="entry name" value="Nucleotide-diphossugar_trans"/>
</dbReference>
<dbReference type="GO" id="GO:0000032">
    <property type="term" value="P:cell wall mannoprotein biosynthetic process"/>
    <property type="evidence" value="ECO:0007669"/>
    <property type="project" value="TreeGrafter"/>
</dbReference>
<comment type="similarity">
    <text evidence="2">Belongs to the glycosyltransferase 15 family.</text>
</comment>
<proteinExistence type="inferred from homology"/>
<dbReference type="GO" id="GO:0005794">
    <property type="term" value="C:Golgi apparatus"/>
    <property type="evidence" value="ECO:0007669"/>
    <property type="project" value="TreeGrafter"/>
</dbReference>
<reference evidence="8" key="2">
    <citation type="submission" date="2021-01" db="EMBL/GenBank/DDBJ databases">
        <authorList>
            <person name="Schikora-Tamarit M.A."/>
        </authorList>
    </citation>
    <scope>NUCLEOTIDE SEQUENCE</scope>
    <source>
        <strain evidence="8">CBS6341</strain>
    </source>
</reference>
<dbReference type="Gene3D" id="3.90.550.10">
    <property type="entry name" value="Spore Coat Polysaccharide Biosynthesis Protein SpsA, Chain A"/>
    <property type="match status" value="1"/>
</dbReference>
<dbReference type="InterPro" id="IPR002685">
    <property type="entry name" value="Glyco_trans_15"/>
</dbReference>
<keyword evidence="4" id="KW-0808">Transferase</keyword>
<dbReference type="GO" id="GO:0006487">
    <property type="term" value="P:protein N-linked glycosylation"/>
    <property type="evidence" value="ECO:0007669"/>
    <property type="project" value="TreeGrafter"/>
</dbReference>
<organism evidence="8 9">
    <name type="scientific">Wickerhamomyces mucosus</name>
    <dbReference type="NCBI Taxonomy" id="1378264"/>
    <lineage>
        <taxon>Eukaryota</taxon>
        <taxon>Fungi</taxon>
        <taxon>Dikarya</taxon>
        <taxon>Ascomycota</taxon>
        <taxon>Saccharomycotina</taxon>
        <taxon>Saccharomycetes</taxon>
        <taxon>Phaffomycetales</taxon>
        <taxon>Wickerhamomycetaceae</taxon>
        <taxon>Wickerhamomyces</taxon>
    </lineage>
</organism>
<dbReference type="AlphaFoldDB" id="A0A9P8T3T6"/>
<keyword evidence="3" id="KW-0328">Glycosyltransferase</keyword>
<dbReference type="Pfam" id="PF01793">
    <property type="entry name" value="Glyco_transf_15"/>
    <property type="match status" value="1"/>
</dbReference>
<evidence type="ECO:0000256" key="3">
    <source>
        <dbReference type="ARBA" id="ARBA00022676"/>
    </source>
</evidence>
<evidence type="ECO:0000256" key="2">
    <source>
        <dbReference type="ARBA" id="ARBA00007677"/>
    </source>
</evidence>
<dbReference type="PANTHER" id="PTHR31121">
    <property type="entry name" value="ALPHA-1,2 MANNOSYLTRANSFERASE KTR1"/>
    <property type="match status" value="1"/>
</dbReference>
<name>A0A9P8T3T6_9ASCO</name>
<feature type="coiled-coil region" evidence="6">
    <location>
        <begin position="432"/>
        <end position="466"/>
    </location>
</feature>
<keyword evidence="5" id="KW-0735">Signal-anchor</keyword>
<evidence type="ECO:0000256" key="1">
    <source>
        <dbReference type="ARBA" id="ARBA00004606"/>
    </source>
</evidence>
<evidence type="ECO:0000256" key="4">
    <source>
        <dbReference type="ARBA" id="ARBA00022679"/>
    </source>
</evidence>
<feature type="transmembrane region" description="Helical" evidence="7">
    <location>
        <begin position="21"/>
        <end position="40"/>
    </location>
</feature>
<evidence type="ECO:0000313" key="9">
    <source>
        <dbReference type="Proteomes" id="UP000769528"/>
    </source>
</evidence>